<organism evidence="4 5">
    <name type="scientific">Dendroctonus ponderosae</name>
    <name type="common">Mountain pine beetle</name>
    <dbReference type="NCBI Taxonomy" id="77166"/>
    <lineage>
        <taxon>Eukaryota</taxon>
        <taxon>Metazoa</taxon>
        <taxon>Ecdysozoa</taxon>
        <taxon>Arthropoda</taxon>
        <taxon>Hexapoda</taxon>
        <taxon>Insecta</taxon>
        <taxon>Pterygota</taxon>
        <taxon>Neoptera</taxon>
        <taxon>Endopterygota</taxon>
        <taxon>Coleoptera</taxon>
        <taxon>Polyphaga</taxon>
        <taxon>Cucujiformia</taxon>
        <taxon>Curculionidae</taxon>
        <taxon>Scolytinae</taxon>
        <taxon>Dendroctonus</taxon>
    </lineage>
</organism>
<dbReference type="Proteomes" id="UP000019118">
    <property type="component" value="Unassembled WGS sequence"/>
</dbReference>
<evidence type="ECO:0000256" key="2">
    <source>
        <dbReference type="SAM" id="Coils"/>
    </source>
</evidence>
<evidence type="ECO:0000313" key="4">
    <source>
        <dbReference type="EnsemblMetazoa" id="XP_019762474.1"/>
    </source>
</evidence>
<reference evidence="4" key="2">
    <citation type="submission" date="2024-08" db="UniProtKB">
        <authorList>
            <consortium name="EnsemblMetazoa"/>
        </authorList>
    </citation>
    <scope>IDENTIFICATION</scope>
</reference>
<dbReference type="KEGG" id="dpa:109539265"/>
<evidence type="ECO:0008006" key="6">
    <source>
        <dbReference type="Google" id="ProtNLM"/>
    </source>
</evidence>
<proteinExistence type="predicted"/>
<accession>A0AAR5PN72</accession>
<name>A0AAR5PN72_DENPD</name>
<dbReference type="GeneID" id="109539265"/>
<keyword evidence="1 2" id="KW-0175">Coiled coil</keyword>
<dbReference type="AlphaFoldDB" id="A0AAR5PN72"/>
<dbReference type="InterPro" id="IPR039902">
    <property type="entry name" value="CCDC148/CCDC112"/>
</dbReference>
<keyword evidence="5" id="KW-1185">Reference proteome</keyword>
<feature type="coiled-coil region" evidence="2">
    <location>
        <begin position="89"/>
        <end position="123"/>
    </location>
</feature>
<protein>
    <recommendedName>
        <fullName evidence="6">Coiled-coil domain-containing protein 112</fullName>
    </recommendedName>
</protein>
<dbReference type="PANTHER" id="PTHR21549:SF0">
    <property type="entry name" value="COILED-COIL DOMAIN-CONTAINING PROTEIN 112"/>
    <property type="match status" value="1"/>
</dbReference>
<dbReference type="PANTHER" id="PTHR21549">
    <property type="entry name" value="MUTATED IN BLADDER CANCER 1"/>
    <property type="match status" value="1"/>
</dbReference>
<sequence>MLLLNNIPELNKLQQLECTLEKSIESFISTCSKTMPEFESDLSGIYQATQDSCSQEISRVSQNIQTIAKSLKSKADLLKDKKMSEINDFEKFKAEMVLIQENIMNLKRTSKLELNRLKQLEIEMADELESYYNVKLPEWSERFHISNLDLIPARIKNKQWSGQPNKDVKEYFDFVHQSGGHENGWRKEDHLLFLKLRKKFTKLADLAANLHEILPDISLEEITQHNDWYTKYLQLQSKKKKAIHKWKLNKTSSKITENHESPTIAPLMKEDASAFREKLMQWKAEKEEKMLIDQELEKLKLQEIIERERAKKHRHIEMKKLVNEWRESKMIFEQSQKQQQRILEELEKKKRGANANKLIKQFQSMDELHIMKMRQIHKKITNDPKKRVQSGPSVSRDPNRVAQPTIQWAQRVRAAKEPFKGPLPIFDMPKLAIPEWRKTIT</sequence>
<reference evidence="5" key="1">
    <citation type="journal article" date="2013" name="Genome Biol.">
        <title>Draft genome of the mountain pine beetle, Dendroctonus ponderosae Hopkins, a major forest pest.</title>
        <authorList>
            <person name="Keeling C.I."/>
            <person name="Yuen M.M."/>
            <person name="Liao N.Y."/>
            <person name="Docking T.R."/>
            <person name="Chan S.K."/>
            <person name="Taylor G.A."/>
            <person name="Palmquist D.L."/>
            <person name="Jackman S.D."/>
            <person name="Nguyen A."/>
            <person name="Li M."/>
            <person name="Henderson H."/>
            <person name="Janes J.K."/>
            <person name="Zhao Y."/>
            <person name="Pandoh P."/>
            <person name="Moore R."/>
            <person name="Sperling F.A."/>
            <person name="Huber D.P."/>
            <person name="Birol I."/>
            <person name="Jones S.J."/>
            <person name="Bohlmann J."/>
        </authorList>
    </citation>
    <scope>NUCLEOTIDE SEQUENCE</scope>
</reference>
<evidence type="ECO:0000256" key="3">
    <source>
        <dbReference type="SAM" id="MobiDB-lite"/>
    </source>
</evidence>
<feature type="coiled-coil region" evidence="2">
    <location>
        <begin position="329"/>
        <end position="356"/>
    </location>
</feature>
<evidence type="ECO:0000313" key="5">
    <source>
        <dbReference type="Proteomes" id="UP000019118"/>
    </source>
</evidence>
<evidence type="ECO:0000256" key="1">
    <source>
        <dbReference type="ARBA" id="ARBA00023054"/>
    </source>
</evidence>
<dbReference type="EnsemblMetazoa" id="XM_019906915.1">
    <property type="protein sequence ID" value="XP_019762474.1"/>
    <property type="gene ID" value="LOC109539265"/>
</dbReference>
<feature type="region of interest" description="Disordered" evidence="3">
    <location>
        <begin position="380"/>
        <end position="403"/>
    </location>
</feature>